<evidence type="ECO:0000313" key="3">
    <source>
        <dbReference type="Proteomes" id="UP001187343"/>
    </source>
</evidence>
<proteinExistence type="predicted"/>
<organism evidence="2 3">
    <name type="scientific">Cirrhinus molitorella</name>
    <name type="common">mud carp</name>
    <dbReference type="NCBI Taxonomy" id="172907"/>
    <lineage>
        <taxon>Eukaryota</taxon>
        <taxon>Metazoa</taxon>
        <taxon>Chordata</taxon>
        <taxon>Craniata</taxon>
        <taxon>Vertebrata</taxon>
        <taxon>Euteleostomi</taxon>
        <taxon>Actinopterygii</taxon>
        <taxon>Neopterygii</taxon>
        <taxon>Teleostei</taxon>
        <taxon>Ostariophysi</taxon>
        <taxon>Cypriniformes</taxon>
        <taxon>Cyprinidae</taxon>
        <taxon>Labeoninae</taxon>
        <taxon>Labeonini</taxon>
        <taxon>Cirrhinus</taxon>
    </lineage>
</organism>
<feature type="compositionally biased region" description="Polar residues" evidence="1">
    <location>
        <begin position="69"/>
        <end position="78"/>
    </location>
</feature>
<evidence type="ECO:0000313" key="2">
    <source>
        <dbReference type="EMBL" id="KAK2874739.1"/>
    </source>
</evidence>
<keyword evidence="3" id="KW-1185">Reference proteome</keyword>
<dbReference type="AlphaFoldDB" id="A0AA88P4E0"/>
<gene>
    <name evidence="2" type="ORF">Q8A67_021892</name>
</gene>
<feature type="region of interest" description="Disordered" evidence="1">
    <location>
        <begin position="58"/>
        <end position="78"/>
    </location>
</feature>
<dbReference type="Proteomes" id="UP001187343">
    <property type="component" value="Unassembled WGS sequence"/>
</dbReference>
<protein>
    <submittedName>
        <fullName evidence="2">Uncharacterized protein</fullName>
    </submittedName>
</protein>
<comment type="caution">
    <text evidence="2">The sequence shown here is derived from an EMBL/GenBank/DDBJ whole genome shotgun (WGS) entry which is preliminary data.</text>
</comment>
<sequence>MIPLSAHLQTSAGSRSVEVEASVVLGRSPTVPSSIKSSLRRTQSSTAITAHLRRATRLSTAATHPINPGKQTDNDNNVSRRAAGEQNAIVGAAGASLAFERVYAGGVLSSQTEEIELLNLENHRDLSRTEVCCTDVRLLYVLVFTVDVRIYQAEGSSSTDASLEILTLDLLSAGFLRSSPSHTLA</sequence>
<accession>A0AA88P4E0</accession>
<reference evidence="2" key="1">
    <citation type="submission" date="2023-08" db="EMBL/GenBank/DDBJ databases">
        <title>Chromosome-level Genome Assembly of mud carp (Cirrhinus molitorella).</title>
        <authorList>
            <person name="Liu H."/>
        </authorList>
    </citation>
    <scope>NUCLEOTIDE SEQUENCE</scope>
    <source>
        <strain evidence="2">Prfri</strain>
        <tissue evidence="2">Muscle</tissue>
    </source>
</reference>
<name>A0AA88P4E0_9TELE</name>
<dbReference type="EMBL" id="JAUYZG010000021">
    <property type="protein sequence ID" value="KAK2874739.1"/>
    <property type="molecule type" value="Genomic_DNA"/>
</dbReference>
<evidence type="ECO:0000256" key="1">
    <source>
        <dbReference type="SAM" id="MobiDB-lite"/>
    </source>
</evidence>